<keyword evidence="10" id="KW-0862">Zinc</keyword>
<sequence>MHQHVPRRRTSEGLAPVRHAFHSQCVDKWLMTHSSCPLCRTAILRGDSLAGTGLIV</sequence>
<proteinExistence type="inferred from homology"/>
<evidence type="ECO:0000256" key="11">
    <source>
        <dbReference type="ARBA" id="ARBA00022989"/>
    </source>
</evidence>
<reference evidence="15 16" key="1">
    <citation type="journal article" date="2018" name="PLoS Genet.">
        <title>Population sequencing reveals clonal diversity and ancestral inbreeding in the grapevine cultivar Chardonnay.</title>
        <authorList>
            <person name="Roach M.J."/>
            <person name="Johnson D.L."/>
            <person name="Bohlmann J."/>
            <person name="van Vuuren H.J."/>
            <person name="Jones S.J."/>
            <person name="Pretorius I.S."/>
            <person name="Schmidt S.A."/>
            <person name="Borneman A.R."/>
        </authorList>
    </citation>
    <scope>NUCLEOTIDE SEQUENCE [LARGE SCALE GENOMIC DNA]</scope>
    <source>
        <strain evidence="16">cv. Chardonnay</strain>
        <tissue evidence="15">Leaf</tissue>
    </source>
</reference>
<comment type="subcellular location">
    <subcellularLocation>
        <location evidence="2">Membrane</location>
        <topology evidence="2">Single-pass membrane protein</topology>
    </subcellularLocation>
</comment>
<evidence type="ECO:0000256" key="6">
    <source>
        <dbReference type="ARBA" id="ARBA00022692"/>
    </source>
</evidence>
<dbReference type="SUPFAM" id="SSF57850">
    <property type="entry name" value="RING/U-box"/>
    <property type="match status" value="1"/>
</dbReference>
<dbReference type="Proteomes" id="UP000288805">
    <property type="component" value="Unassembled WGS sequence"/>
</dbReference>
<evidence type="ECO:0000313" key="15">
    <source>
        <dbReference type="EMBL" id="RVW13673.1"/>
    </source>
</evidence>
<dbReference type="Pfam" id="PF13639">
    <property type="entry name" value="zf-RING_2"/>
    <property type="match status" value="1"/>
</dbReference>
<accession>A0A438BRT8</accession>
<dbReference type="InterPro" id="IPR013083">
    <property type="entry name" value="Znf_RING/FYVE/PHD"/>
</dbReference>
<evidence type="ECO:0000256" key="9">
    <source>
        <dbReference type="ARBA" id="ARBA00022786"/>
    </source>
</evidence>
<gene>
    <name evidence="15" type="ORF">CK203_094030</name>
</gene>
<name>A0A438BRT8_VITVI</name>
<dbReference type="GO" id="GO:0008270">
    <property type="term" value="F:zinc ion binding"/>
    <property type="evidence" value="ECO:0007669"/>
    <property type="project" value="UniProtKB-KW"/>
</dbReference>
<comment type="pathway">
    <text evidence="3">Protein modification; protein ubiquitination.</text>
</comment>
<evidence type="ECO:0000313" key="16">
    <source>
        <dbReference type="Proteomes" id="UP000288805"/>
    </source>
</evidence>
<keyword evidence="8" id="KW-0863">Zinc-finger</keyword>
<keyword evidence="9" id="KW-0833">Ubl conjugation pathway</keyword>
<feature type="domain" description="RING-type" evidence="14">
    <location>
        <begin position="18"/>
        <end position="40"/>
    </location>
</feature>
<keyword evidence="7" id="KW-0479">Metal-binding</keyword>
<evidence type="ECO:0000256" key="12">
    <source>
        <dbReference type="ARBA" id="ARBA00023136"/>
    </source>
</evidence>
<dbReference type="InterPro" id="IPR001841">
    <property type="entry name" value="Znf_RING"/>
</dbReference>
<dbReference type="Gene3D" id="3.30.40.10">
    <property type="entry name" value="Zinc/RING finger domain, C3HC4 (zinc finger)"/>
    <property type="match status" value="1"/>
</dbReference>
<evidence type="ECO:0000256" key="1">
    <source>
        <dbReference type="ARBA" id="ARBA00000900"/>
    </source>
</evidence>
<comment type="caution">
    <text evidence="15">The sequence shown here is derived from an EMBL/GenBank/DDBJ whole genome shotgun (WGS) entry which is preliminary data.</text>
</comment>
<keyword evidence="6" id="KW-0812">Transmembrane</keyword>
<comment type="catalytic activity">
    <reaction evidence="1">
        <text>S-ubiquitinyl-[E2 ubiquitin-conjugating enzyme]-L-cysteine + [acceptor protein]-L-lysine = [E2 ubiquitin-conjugating enzyme]-L-cysteine + N(6)-ubiquitinyl-[acceptor protein]-L-lysine.</text>
        <dbReference type="EC" id="2.3.2.27"/>
    </reaction>
</comment>
<evidence type="ECO:0000256" key="2">
    <source>
        <dbReference type="ARBA" id="ARBA00004167"/>
    </source>
</evidence>
<dbReference type="EMBL" id="QGNW01002647">
    <property type="protein sequence ID" value="RVW13673.1"/>
    <property type="molecule type" value="Genomic_DNA"/>
</dbReference>
<dbReference type="GO" id="GO:0016020">
    <property type="term" value="C:membrane"/>
    <property type="evidence" value="ECO:0007669"/>
    <property type="project" value="UniProtKB-SubCell"/>
</dbReference>
<evidence type="ECO:0000256" key="13">
    <source>
        <dbReference type="ARBA" id="ARBA00024209"/>
    </source>
</evidence>
<evidence type="ECO:0000256" key="4">
    <source>
        <dbReference type="ARBA" id="ARBA00012483"/>
    </source>
</evidence>
<evidence type="ECO:0000256" key="10">
    <source>
        <dbReference type="ARBA" id="ARBA00022833"/>
    </source>
</evidence>
<dbReference type="PANTHER" id="PTHR45768:SF18">
    <property type="entry name" value="RING-H2 FINGER PROTEIN ATL47-RELATED"/>
    <property type="match status" value="1"/>
</dbReference>
<evidence type="ECO:0000256" key="3">
    <source>
        <dbReference type="ARBA" id="ARBA00004906"/>
    </source>
</evidence>
<keyword evidence="12" id="KW-0472">Membrane</keyword>
<dbReference type="EC" id="2.3.2.27" evidence="4"/>
<dbReference type="GO" id="GO:0061630">
    <property type="term" value="F:ubiquitin protein ligase activity"/>
    <property type="evidence" value="ECO:0007669"/>
    <property type="project" value="UniProtKB-EC"/>
</dbReference>
<dbReference type="PANTHER" id="PTHR45768">
    <property type="entry name" value="E3 UBIQUITIN-PROTEIN LIGASE RNF13-LIKE"/>
    <property type="match status" value="1"/>
</dbReference>
<evidence type="ECO:0000256" key="8">
    <source>
        <dbReference type="ARBA" id="ARBA00022771"/>
    </source>
</evidence>
<evidence type="ECO:0000256" key="7">
    <source>
        <dbReference type="ARBA" id="ARBA00022723"/>
    </source>
</evidence>
<keyword evidence="5" id="KW-0808">Transferase</keyword>
<keyword evidence="11" id="KW-1133">Transmembrane helix</keyword>
<comment type="similarity">
    <text evidence="13">Belongs to the RING-type zinc finger family. ATL subfamily.</text>
</comment>
<organism evidence="15 16">
    <name type="scientific">Vitis vinifera</name>
    <name type="common">Grape</name>
    <dbReference type="NCBI Taxonomy" id="29760"/>
    <lineage>
        <taxon>Eukaryota</taxon>
        <taxon>Viridiplantae</taxon>
        <taxon>Streptophyta</taxon>
        <taxon>Embryophyta</taxon>
        <taxon>Tracheophyta</taxon>
        <taxon>Spermatophyta</taxon>
        <taxon>Magnoliopsida</taxon>
        <taxon>eudicotyledons</taxon>
        <taxon>Gunneridae</taxon>
        <taxon>Pentapetalae</taxon>
        <taxon>rosids</taxon>
        <taxon>Vitales</taxon>
        <taxon>Vitaceae</taxon>
        <taxon>Viteae</taxon>
        <taxon>Vitis</taxon>
    </lineage>
</organism>
<evidence type="ECO:0000259" key="14">
    <source>
        <dbReference type="Pfam" id="PF13639"/>
    </source>
</evidence>
<dbReference type="AlphaFoldDB" id="A0A438BRT8"/>
<protein>
    <recommendedName>
        <fullName evidence="4">RING-type E3 ubiquitin transferase</fullName>
        <ecNumber evidence="4">2.3.2.27</ecNumber>
    </recommendedName>
</protein>
<evidence type="ECO:0000256" key="5">
    <source>
        <dbReference type="ARBA" id="ARBA00022679"/>
    </source>
</evidence>